<proteinExistence type="predicted"/>
<dbReference type="RefSeq" id="WP_024747491.1">
    <property type="nucleotide sequence ID" value="NZ_AZDT01000042.1"/>
</dbReference>
<keyword evidence="1" id="KW-0812">Transmembrane</keyword>
<protein>
    <submittedName>
        <fullName evidence="2">Uncharacterized protein</fullName>
    </submittedName>
</protein>
<comment type="caution">
    <text evidence="2">The sequence shown here is derived from an EMBL/GenBank/DDBJ whole genome shotgun (WGS) entry which is preliminary data.</text>
</comment>
<feature type="transmembrane region" description="Helical" evidence="1">
    <location>
        <begin position="38"/>
        <end position="59"/>
    </location>
</feature>
<dbReference type="GeneID" id="84782785"/>
<dbReference type="EMBL" id="AZDT01000042">
    <property type="protein sequence ID" value="KRK74876.1"/>
    <property type="molecule type" value="Genomic_DNA"/>
</dbReference>
<accession>A0A0R1JV15</accession>
<evidence type="ECO:0000313" key="2">
    <source>
        <dbReference type="EMBL" id="KRK74876.1"/>
    </source>
</evidence>
<evidence type="ECO:0000313" key="3">
    <source>
        <dbReference type="Proteomes" id="UP000051162"/>
    </source>
</evidence>
<keyword evidence="1" id="KW-0472">Membrane</keyword>
<keyword evidence="3" id="KW-1185">Reference proteome</keyword>
<reference evidence="2 3" key="1">
    <citation type="journal article" date="2015" name="Genome Announc.">
        <title>Expanding the biotechnology potential of lactobacilli through comparative genomics of 213 strains and associated genera.</title>
        <authorList>
            <person name="Sun Z."/>
            <person name="Harris H.M."/>
            <person name="McCann A."/>
            <person name="Guo C."/>
            <person name="Argimon S."/>
            <person name="Zhang W."/>
            <person name="Yang X."/>
            <person name="Jeffery I.B."/>
            <person name="Cooney J.C."/>
            <person name="Kagawa T.F."/>
            <person name="Liu W."/>
            <person name="Song Y."/>
            <person name="Salvetti E."/>
            <person name="Wrobel A."/>
            <person name="Rasinkangas P."/>
            <person name="Parkhill J."/>
            <person name="Rea M.C."/>
            <person name="O'Sullivan O."/>
            <person name="Ritari J."/>
            <person name="Douillard F.P."/>
            <person name="Paul Ross R."/>
            <person name="Yang R."/>
            <person name="Briner A.E."/>
            <person name="Felis G.E."/>
            <person name="de Vos W.M."/>
            <person name="Barrangou R."/>
            <person name="Klaenhammer T.R."/>
            <person name="Caufield P.W."/>
            <person name="Cui Y."/>
            <person name="Zhang H."/>
            <person name="O'Toole P.W."/>
        </authorList>
    </citation>
    <scope>NUCLEOTIDE SEQUENCE [LARGE SCALE GENOMIC DNA]</scope>
    <source>
        <strain evidence="2 3">DSM 19117</strain>
    </source>
</reference>
<name>A0A0R1JV15_9LACO</name>
<dbReference type="Proteomes" id="UP000051162">
    <property type="component" value="Unassembled WGS sequence"/>
</dbReference>
<keyword evidence="1" id="KW-1133">Transmembrane helix</keyword>
<feature type="transmembrane region" description="Helical" evidence="1">
    <location>
        <begin position="90"/>
        <end position="109"/>
    </location>
</feature>
<sequence>MSKLYYAVPVLGLVAAFLALVLVGMVPNQLTGISAVTFRTISVLGFGTATWMIALTTFFPNRFGLYANTLLLIVLVSLMAIFGQHAVTRLGLEAFGSLIATNILLILWLHQRLPESVDEKDYH</sequence>
<dbReference type="AlphaFoldDB" id="A0A0R1JV15"/>
<evidence type="ECO:0000256" key="1">
    <source>
        <dbReference type="SAM" id="Phobius"/>
    </source>
</evidence>
<feature type="transmembrane region" description="Helical" evidence="1">
    <location>
        <begin position="6"/>
        <end position="26"/>
    </location>
</feature>
<feature type="transmembrane region" description="Helical" evidence="1">
    <location>
        <begin position="65"/>
        <end position="83"/>
    </location>
</feature>
<dbReference type="OrthoDB" id="9953293at2"/>
<gene>
    <name evidence="2" type="ORF">FD30_GL002048</name>
</gene>
<dbReference type="PATRIC" id="fig|1423773.3.peg.2101"/>
<organism evidence="2 3">
    <name type="scientific">Levilactobacillus namurensis DSM 19117</name>
    <dbReference type="NCBI Taxonomy" id="1423773"/>
    <lineage>
        <taxon>Bacteria</taxon>
        <taxon>Bacillati</taxon>
        <taxon>Bacillota</taxon>
        <taxon>Bacilli</taxon>
        <taxon>Lactobacillales</taxon>
        <taxon>Lactobacillaceae</taxon>
        <taxon>Levilactobacillus</taxon>
    </lineage>
</organism>